<dbReference type="InterPro" id="IPR050767">
    <property type="entry name" value="Sel1_AlgK"/>
</dbReference>
<dbReference type="Proteomes" id="UP000308167">
    <property type="component" value="Unassembled WGS sequence"/>
</dbReference>
<dbReference type="GO" id="GO:0008800">
    <property type="term" value="F:beta-lactamase activity"/>
    <property type="evidence" value="ECO:0007669"/>
    <property type="project" value="UniProtKB-EC"/>
</dbReference>
<keyword evidence="1" id="KW-0732">Signal</keyword>
<evidence type="ECO:0000313" key="3">
    <source>
        <dbReference type="Proteomes" id="UP000308167"/>
    </source>
</evidence>
<dbReference type="Gene3D" id="1.25.40.10">
    <property type="entry name" value="Tetratricopeptide repeat domain"/>
    <property type="match status" value="1"/>
</dbReference>
<gene>
    <name evidence="2" type="primary">hcpC_1</name>
    <name evidence="2" type="ORF">SAMEA1410922_01294</name>
</gene>
<sequence length="143" mass="15965">MTLRKTLLSALLLSFAIAGNVSAETAKEKFSRAVQYDEQQNYQAAFPIFKELAEQGYAVAQFNLGVMYENEQGVNQNYHQAARWYQKAAEQGNAKAQAVLGLMYILGQGVRQNDASAKMWIGKACDNGEQKACDFYHKLNEGK</sequence>
<dbReference type="InterPro" id="IPR006597">
    <property type="entry name" value="Sel1-like"/>
</dbReference>
<organism evidence="2 3">
    <name type="scientific">Actinobacillus porcinus</name>
    <dbReference type="NCBI Taxonomy" id="51048"/>
    <lineage>
        <taxon>Bacteria</taxon>
        <taxon>Pseudomonadati</taxon>
        <taxon>Pseudomonadota</taxon>
        <taxon>Gammaproteobacteria</taxon>
        <taxon>Pasteurellales</taxon>
        <taxon>Pasteurellaceae</taxon>
        <taxon>Actinobacillus</taxon>
    </lineage>
</organism>
<proteinExistence type="predicted"/>
<evidence type="ECO:0000256" key="1">
    <source>
        <dbReference type="SAM" id="SignalP"/>
    </source>
</evidence>
<dbReference type="GeneID" id="86155690"/>
<keyword evidence="3" id="KW-1185">Reference proteome</keyword>
<dbReference type="PANTHER" id="PTHR11102:SF160">
    <property type="entry name" value="ERAD-ASSOCIATED E3 UBIQUITIN-PROTEIN LIGASE COMPONENT HRD3"/>
    <property type="match status" value="1"/>
</dbReference>
<evidence type="ECO:0000313" key="2">
    <source>
        <dbReference type="EMBL" id="VTU08100.1"/>
    </source>
</evidence>
<keyword evidence="2" id="KW-0378">Hydrolase</keyword>
<dbReference type="EC" id="3.5.2.6" evidence="2"/>
<accession>A0ABY6TLC1</accession>
<protein>
    <submittedName>
        <fullName evidence="2">Beta-lactamase hcpC</fullName>
        <ecNumber evidence="2">3.5.2.6</ecNumber>
    </submittedName>
</protein>
<dbReference type="SUPFAM" id="SSF81901">
    <property type="entry name" value="HCP-like"/>
    <property type="match status" value="1"/>
</dbReference>
<reference evidence="2 3" key="1">
    <citation type="submission" date="2019-05" db="EMBL/GenBank/DDBJ databases">
        <authorList>
            <consortium name="Pathogen Informatics"/>
        </authorList>
    </citation>
    <scope>NUCLEOTIDE SEQUENCE [LARGE SCALE GENOMIC DNA]</scope>
    <source>
        <strain evidence="2 3">NM319</strain>
    </source>
</reference>
<dbReference type="InterPro" id="IPR011990">
    <property type="entry name" value="TPR-like_helical_dom_sf"/>
</dbReference>
<dbReference type="Pfam" id="PF08238">
    <property type="entry name" value="Sel1"/>
    <property type="match status" value="2"/>
</dbReference>
<feature type="chain" id="PRO_5046054680" evidence="1">
    <location>
        <begin position="24"/>
        <end position="143"/>
    </location>
</feature>
<dbReference type="PANTHER" id="PTHR11102">
    <property type="entry name" value="SEL-1-LIKE PROTEIN"/>
    <property type="match status" value="1"/>
</dbReference>
<feature type="signal peptide" evidence="1">
    <location>
        <begin position="1"/>
        <end position="23"/>
    </location>
</feature>
<dbReference type="SMART" id="SM00671">
    <property type="entry name" value="SEL1"/>
    <property type="match status" value="2"/>
</dbReference>
<name>A0ABY6TLC1_9PAST</name>
<comment type="caution">
    <text evidence="2">The sequence shown here is derived from an EMBL/GenBank/DDBJ whole genome shotgun (WGS) entry which is preliminary data.</text>
</comment>
<dbReference type="RefSeq" id="WP_135710088.1">
    <property type="nucleotide sequence ID" value="NZ_CABFKI010000007.1"/>
</dbReference>
<dbReference type="EMBL" id="CABFKI010000007">
    <property type="protein sequence ID" value="VTU08100.1"/>
    <property type="molecule type" value="Genomic_DNA"/>
</dbReference>